<dbReference type="GO" id="GO:0016491">
    <property type="term" value="F:oxidoreductase activity"/>
    <property type="evidence" value="ECO:0007669"/>
    <property type="project" value="InterPro"/>
</dbReference>
<dbReference type="SUPFAM" id="SSF51735">
    <property type="entry name" value="NAD(P)-binding Rossmann-fold domains"/>
    <property type="match status" value="1"/>
</dbReference>
<feature type="domain" description="Enoyl reductase (ER)" evidence="1">
    <location>
        <begin position="22"/>
        <end position="356"/>
    </location>
</feature>
<dbReference type="OrthoDB" id="9930022at2759"/>
<dbReference type="SUPFAM" id="SSF50129">
    <property type="entry name" value="GroES-like"/>
    <property type="match status" value="1"/>
</dbReference>
<proteinExistence type="predicted"/>
<dbReference type="PANTHER" id="PTHR11695">
    <property type="entry name" value="ALCOHOL DEHYDROGENASE RELATED"/>
    <property type="match status" value="1"/>
</dbReference>
<comment type="caution">
    <text evidence="2">The sequence shown here is derived from an EMBL/GenBank/DDBJ whole genome shotgun (WGS) entry which is preliminary data.</text>
</comment>
<dbReference type="Gene3D" id="3.90.180.10">
    <property type="entry name" value="Medium-chain alcohol dehydrogenases, catalytic domain"/>
    <property type="match status" value="1"/>
</dbReference>
<dbReference type="PANTHER" id="PTHR11695:SF294">
    <property type="entry name" value="RETICULON-4-INTERACTING PROTEIN 1, MITOCHONDRIAL"/>
    <property type="match status" value="1"/>
</dbReference>
<evidence type="ECO:0000259" key="1">
    <source>
        <dbReference type="SMART" id="SM00829"/>
    </source>
</evidence>
<evidence type="ECO:0000313" key="2">
    <source>
        <dbReference type="EMBL" id="ETS60308.1"/>
    </source>
</evidence>
<accession>W3VFA1</accession>
<name>W3VFA1_MOEAP</name>
<sequence>MPGYSASGSASMAQVWRVHRKGPPPLTLQKDTVAIPEPKRGEVLVKVHSAAVNPVEWKIATHAPSFIQKLPRGIGTDLSGTVLATGPGLSLEQLEAFKPGTLVMGMVPVEVSLKNGQGALSTHVCVAVEQLGAIPASLQEQLSLQDAAGLPLVGTTALALVRRARAGDKVLVCGGSTSVGLVLLQLLKAEGAGCVVATASGAKRDTVKALGADEVIDFRENDVVQTLKQNHSEVPFDLILDTVGDFAVFRACPYFLKESGEYANVGASDMRPNGSIWSILTFLRNMTSIFLPWWLGGVPRKSTPGGSIRDGLPEFINKYLVDASVRCPVDSTFGFEDAPKAYERLMTGRAMGKIIVNVTTP</sequence>
<evidence type="ECO:0000313" key="3">
    <source>
        <dbReference type="Proteomes" id="UP000019462"/>
    </source>
</evidence>
<gene>
    <name evidence="2" type="ORF">PaG_05499</name>
</gene>
<dbReference type="SMART" id="SM00829">
    <property type="entry name" value="PKS_ER"/>
    <property type="match status" value="1"/>
</dbReference>
<dbReference type="InterPro" id="IPR036291">
    <property type="entry name" value="NAD(P)-bd_dom_sf"/>
</dbReference>
<organism evidence="2 3">
    <name type="scientific">Moesziomyces aphidis</name>
    <name type="common">Pseudozyma aphidis</name>
    <dbReference type="NCBI Taxonomy" id="84754"/>
    <lineage>
        <taxon>Eukaryota</taxon>
        <taxon>Fungi</taxon>
        <taxon>Dikarya</taxon>
        <taxon>Basidiomycota</taxon>
        <taxon>Ustilaginomycotina</taxon>
        <taxon>Ustilaginomycetes</taxon>
        <taxon>Ustilaginales</taxon>
        <taxon>Ustilaginaceae</taxon>
        <taxon>Moesziomyces</taxon>
    </lineage>
</organism>
<dbReference type="EMBL" id="AWNI01000037">
    <property type="protein sequence ID" value="ETS60308.1"/>
    <property type="molecule type" value="Genomic_DNA"/>
</dbReference>
<keyword evidence="3" id="KW-1185">Reference proteome</keyword>
<dbReference type="Pfam" id="PF08240">
    <property type="entry name" value="ADH_N"/>
    <property type="match status" value="1"/>
</dbReference>
<reference evidence="2 3" key="1">
    <citation type="journal article" date="2014" name="Genome Announc.">
        <title>Genome sequence of the basidiomycetous fungus Pseudozyma aphidis DSM70725, an efficient producer of biosurfactant mannosylerythritol lipids.</title>
        <authorList>
            <person name="Lorenz S."/>
            <person name="Guenther M."/>
            <person name="Grumaz C."/>
            <person name="Rupp S."/>
            <person name="Zibek S."/>
            <person name="Sohn K."/>
        </authorList>
    </citation>
    <scope>NUCLEOTIDE SEQUENCE [LARGE SCALE GENOMIC DNA]</scope>
    <source>
        <strain evidence="3">ATCC 32657 / CBS 517.83 / DSM 70725 / JCM 10318 / NBRC 10182 / NRRL Y-7954 / St-0401</strain>
    </source>
</reference>
<dbReference type="CDD" id="cd08267">
    <property type="entry name" value="MDR1"/>
    <property type="match status" value="1"/>
</dbReference>
<dbReference type="Pfam" id="PF13602">
    <property type="entry name" value="ADH_zinc_N_2"/>
    <property type="match status" value="1"/>
</dbReference>
<dbReference type="Proteomes" id="UP000019462">
    <property type="component" value="Unassembled WGS sequence"/>
</dbReference>
<dbReference type="InterPro" id="IPR013154">
    <property type="entry name" value="ADH-like_N"/>
</dbReference>
<dbReference type="InterPro" id="IPR050700">
    <property type="entry name" value="YIM1/Zinc_Alcohol_DH_Fams"/>
</dbReference>
<protein>
    <recommendedName>
        <fullName evidence="1">Enoyl reductase (ER) domain-containing protein</fullName>
    </recommendedName>
</protein>
<dbReference type="InterPro" id="IPR020843">
    <property type="entry name" value="ER"/>
</dbReference>
<dbReference type="AlphaFoldDB" id="W3VFA1"/>
<dbReference type="Gene3D" id="3.40.50.720">
    <property type="entry name" value="NAD(P)-binding Rossmann-like Domain"/>
    <property type="match status" value="1"/>
</dbReference>
<dbReference type="InterPro" id="IPR011032">
    <property type="entry name" value="GroES-like_sf"/>
</dbReference>
<dbReference type="HOGENOM" id="CLU_026673_3_3_1"/>